<feature type="domain" description="Histidine kinase" evidence="14">
    <location>
        <begin position="314"/>
        <end position="538"/>
    </location>
</feature>
<evidence type="ECO:0000256" key="13">
    <source>
        <dbReference type="SAM" id="Phobius"/>
    </source>
</evidence>
<dbReference type="SUPFAM" id="SSF55874">
    <property type="entry name" value="ATPase domain of HSP90 chaperone/DNA topoisomerase II/histidine kinase"/>
    <property type="match status" value="1"/>
</dbReference>
<keyword evidence="18" id="KW-1185">Reference proteome</keyword>
<dbReference type="Pfam" id="PF00672">
    <property type="entry name" value="HAMP"/>
    <property type="match status" value="1"/>
</dbReference>
<evidence type="ECO:0000256" key="2">
    <source>
        <dbReference type="ARBA" id="ARBA00004370"/>
    </source>
</evidence>
<dbReference type="GO" id="GO:0005524">
    <property type="term" value="F:ATP binding"/>
    <property type="evidence" value="ECO:0007669"/>
    <property type="project" value="UniProtKB-KW"/>
</dbReference>
<evidence type="ECO:0000256" key="7">
    <source>
        <dbReference type="ARBA" id="ARBA00022777"/>
    </source>
</evidence>
<gene>
    <name evidence="17" type="ORF">HNQ65_001312</name>
</gene>
<keyword evidence="8" id="KW-0067">ATP-binding</keyword>
<dbReference type="InterPro" id="IPR003661">
    <property type="entry name" value="HisK_dim/P_dom"/>
</dbReference>
<dbReference type="CDD" id="cd06225">
    <property type="entry name" value="HAMP"/>
    <property type="match status" value="1"/>
</dbReference>
<dbReference type="FunFam" id="3.30.565.10:FF:000010">
    <property type="entry name" value="Sensor histidine kinase RcsC"/>
    <property type="match status" value="1"/>
</dbReference>
<keyword evidence="6" id="KW-0547">Nucleotide-binding</keyword>
<dbReference type="InterPro" id="IPR036890">
    <property type="entry name" value="HATPase_C_sf"/>
</dbReference>
<keyword evidence="13" id="KW-0472">Membrane</keyword>
<feature type="domain" description="Response regulatory" evidence="15">
    <location>
        <begin position="844"/>
        <end position="962"/>
    </location>
</feature>
<dbReference type="SMART" id="SM00448">
    <property type="entry name" value="REC"/>
    <property type="match status" value="1"/>
</dbReference>
<keyword evidence="7 17" id="KW-0418">Kinase</keyword>
<sequence length="973" mass="106472">MRFHFQIANRFTLLGMFAVLVGAGATAAGFVWQEFITLRFVQSSYLGAVALAGQMELNRQVLTDGELTGVAPLTWENETRLRMRLQTVDVPPALQSLGLQVELVAPRQAPGPGTPPMSESPPIVILPICQNCVIEEPTAEHMHNLIYRVMAGSSLVMDDTSENRQLEINGGDHWLISAGPLYGRTGHVAGAFIARQPLVQLRHLFNAQRLTVPILGACAGLSFAVFGFYIIGRRITRKTRALMDAFRAMRAGNMNVRVPANGFDDLDMLQAEFNSMISHLQEDDQRKHTLLVEYEAAKRQAETATAAKGSFLANMSHEIRTPMNGIIGTTSLLIEMGLDPEQEELVRMIRSSGESLLHVINDILDFSKLESAKMDMEKLPVDIEKLLSETTDVFSHKAAEKNIELNVHIDSALPRKVLGDFQRIKQILVNLVGNAIKFTEKGEILILVRQVSRQTPQGDRTLLHFSVRDTGIGIPPEKIGQLFQAFNQADTSTTRKYGGTGLGLAISKKLVKLMQGEISVVSEEGRGSDFFFELPLAVAADDESREEELAWMDVVKGRPVTVYSAHPTTLQVLNQSLMQWGMMVRMLKQRSLPELDAMIEEAGLFILDVSGLQHEEAVQMLNAAAMRGTAIITIMSITSAKLDRDRFSPPAGSRHSRLSKPIKRRELLRTMSELYRMPRRVVLSPIVNATAPSGPAPAAQGYMSPQSMTAMRPMTSPAPQPMAPQAAAPQPYYPQPVGPQTQVPGMVMPMMQHGYMPAAPQPGMQPPMQPAPQYMMPPAAQPMAATFESASVLETPAPPPISQHAAARAAAGGHDAQVSAATNRAIAKAAKAEADNFASQNPAHILLVEDQPLNQKIATMLLQRLGYVHMDIANNGEEAVSMVAQGGYDIIFMDLQMPVMGGVEATRRIRGNFQLKHQPAIIAMTGHALTGVKEECRECGMNAFLTKPVSLDDFRRVIPPALSVEASKIPMSL</sequence>
<dbReference type="EMBL" id="JACHIG010000002">
    <property type="protein sequence ID" value="MBB5031744.1"/>
    <property type="molecule type" value="Genomic_DNA"/>
</dbReference>
<dbReference type="PROSITE" id="PS50110">
    <property type="entry name" value="RESPONSE_REGULATORY"/>
    <property type="match status" value="1"/>
</dbReference>
<feature type="transmembrane region" description="Helical" evidence="13">
    <location>
        <begin position="210"/>
        <end position="231"/>
    </location>
</feature>
<keyword evidence="5" id="KW-0808">Transferase</keyword>
<dbReference type="CDD" id="cd16922">
    <property type="entry name" value="HATPase_EvgS-ArcB-TorS-like"/>
    <property type="match status" value="1"/>
</dbReference>
<dbReference type="Proteomes" id="UP000590740">
    <property type="component" value="Unassembled WGS sequence"/>
</dbReference>
<comment type="subunit">
    <text evidence="10">At low DSF concentrations, interacts with RpfF.</text>
</comment>
<dbReference type="InterPro" id="IPR001789">
    <property type="entry name" value="Sig_transdc_resp-reg_receiver"/>
</dbReference>
<keyword evidence="13" id="KW-1133">Transmembrane helix</keyword>
<organism evidence="17 18">
    <name type="scientific">Prosthecobacter vanneervenii</name>
    <dbReference type="NCBI Taxonomy" id="48466"/>
    <lineage>
        <taxon>Bacteria</taxon>
        <taxon>Pseudomonadati</taxon>
        <taxon>Verrucomicrobiota</taxon>
        <taxon>Verrucomicrobiia</taxon>
        <taxon>Verrucomicrobiales</taxon>
        <taxon>Verrucomicrobiaceae</taxon>
        <taxon>Prosthecobacter</taxon>
    </lineage>
</organism>
<dbReference type="InterPro" id="IPR011006">
    <property type="entry name" value="CheY-like_superfamily"/>
</dbReference>
<keyword evidence="4 12" id="KW-0597">Phosphoprotein</keyword>
<evidence type="ECO:0000256" key="6">
    <source>
        <dbReference type="ARBA" id="ARBA00022741"/>
    </source>
</evidence>
<dbReference type="PANTHER" id="PTHR45339">
    <property type="entry name" value="HYBRID SIGNAL TRANSDUCTION HISTIDINE KINASE J"/>
    <property type="match status" value="1"/>
</dbReference>
<evidence type="ECO:0000256" key="3">
    <source>
        <dbReference type="ARBA" id="ARBA00012438"/>
    </source>
</evidence>
<dbReference type="CDD" id="cd00082">
    <property type="entry name" value="HisKA"/>
    <property type="match status" value="1"/>
</dbReference>
<dbReference type="EC" id="2.7.13.3" evidence="3"/>
<dbReference type="SMART" id="SM00304">
    <property type="entry name" value="HAMP"/>
    <property type="match status" value="1"/>
</dbReference>
<evidence type="ECO:0000313" key="18">
    <source>
        <dbReference type="Proteomes" id="UP000590740"/>
    </source>
</evidence>
<keyword evidence="9" id="KW-0902">Two-component regulatory system</keyword>
<dbReference type="PROSITE" id="PS50109">
    <property type="entry name" value="HIS_KIN"/>
    <property type="match status" value="1"/>
</dbReference>
<feature type="domain" description="HAMP" evidence="16">
    <location>
        <begin position="233"/>
        <end position="285"/>
    </location>
</feature>
<proteinExistence type="predicted"/>
<evidence type="ECO:0000256" key="9">
    <source>
        <dbReference type="ARBA" id="ARBA00023012"/>
    </source>
</evidence>
<dbReference type="Gene3D" id="1.10.287.130">
    <property type="match status" value="1"/>
</dbReference>
<dbReference type="InterPro" id="IPR036097">
    <property type="entry name" value="HisK_dim/P_sf"/>
</dbReference>
<dbReference type="SMART" id="SM00387">
    <property type="entry name" value="HATPase_c"/>
    <property type="match status" value="1"/>
</dbReference>
<evidence type="ECO:0000259" key="16">
    <source>
        <dbReference type="PROSITE" id="PS50885"/>
    </source>
</evidence>
<evidence type="ECO:0000256" key="1">
    <source>
        <dbReference type="ARBA" id="ARBA00000085"/>
    </source>
</evidence>
<dbReference type="PROSITE" id="PS50885">
    <property type="entry name" value="HAMP"/>
    <property type="match status" value="1"/>
</dbReference>
<keyword evidence="13" id="KW-0812">Transmembrane</keyword>
<dbReference type="Pfam" id="PF00512">
    <property type="entry name" value="HisKA"/>
    <property type="match status" value="1"/>
</dbReference>
<dbReference type="Gene3D" id="6.10.340.10">
    <property type="match status" value="1"/>
</dbReference>
<dbReference type="SUPFAM" id="SSF47384">
    <property type="entry name" value="Homodimeric domain of signal transducing histidine kinase"/>
    <property type="match status" value="1"/>
</dbReference>
<dbReference type="Gene3D" id="3.30.565.10">
    <property type="entry name" value="Histidine kinase-like ATPase, C-terminal domain"/>
    <property type="match status" value="1"/>
</dbReference>
<reference evidence="17 18" key="1">
    <citation type="submission" date="2020-08" db="EMBL/GenBank/DDBJ databases">
        <title>Genomic Encyclopedia of Type Strains, Phase IV (KMG-IV): sequencing the most valuable type-strain genomes for metagenomic binning, comparative biology and taxonomic classification.</title>
        <authorList>
            <person name="Goeker M."/>
        </authorList>
    </citation>
    <scope>NUCLEOTIDE SEQUENCE [LARGE SCALE GENOMIC DNA]</scope>
    <source>
        <strain evidence="17 18">DSM 12252</strain>
    </source>
</reference>
<dbReference type="AlphaFoldDB" id="A0A7W8DJ43"/>
<dbReference type="RefSeq" id="WP_184338676.1">
    <property type="nucleotide sequence ID" value="NZ_JACHIG010000002.1"/>
</dbReference>
<protein>
    <recommendedName>
        <fullName evidence="11">Sensory/regulatory protein RpfC</fullName>
        <ecNumber evidence="3">2.7.13.3</ecNumber>
    </recommendedName>
</protein>
<dbReference type="InterPro" id="IPR003660">
    <property type="entry name" value="HAMP_dom"/>
</dbReference>
<evidence type="ECO:0000313" key="17">
    <source>
        <dbReference type="EMBL" id="MBB5031744.1"/>
    </source>
</evidence>
<dbReference type="InterPro" id="IPR005467">
    <property type="entry name" value="His_kinase_dom"/>
</dbReference>
<evidence type="ECO:0000259" key="15">
    <source>
        <dbReference type="PROSITE" id="PS50110"/>
    </source>
</evidence>
<comment type="subcellular location">
    <subcellularLocation>
        <location evidence="2">Membrane</location>
    </subcellularLocation>
</comment>
<dbReference type="PANTHER" id="PTHR45339:SF1">
    <property type="entry name" value="HYBRID SIGNAL TRANSDUCTION HISTIDINE KINASE J"/>
    <property type="match status" value="1"/>
</dbReference>
<dbReference type="FunFam" id="1.10.287.130:FF:000002">
    <property type="entry name" value="Two-component osmosensing histidine kinase"/>
    <property type="match status" value="1"/>
</dbReference>
<evidence type="ECO:0000256" key="12">
    <source>
        <dbReference type="PROSITE-ProRule" id="PRU00169"/>
    </source>
</evidence>
<name>A0A7W8DJ43_9BACT</name>
<dbReference type="Pfam" id="PF02518">
    <property type="entry name" value="HATPase_c"/>
    <property type="match status" value="1"/>
</dbReference>
<comment type="catalytic activity">
    <reaction evidence="1">
        <text>ATP + protein L-histidine = ADP + protein N-phospho-L-histidine.</text>
        <dbReference type="EC" id="2.7.13.3"/>
    </reaction>
</comment>
<evidence type="ECO:0000256" key="11">
    <source>
        <dbReference type="ARBA" id="ARBA00068150"/>
    </source>
</evidence>
<dbReference type="SUPFAM" id="SSF158472">
    <property type="entry name" value="HAMP domain-like"/>
    <property type="match status" value="1"/>
</dbReference>
<feature type="modified residue" description="4-aspartylphosphate" evidence="12">
    <location>
        <position position="894"/>
    </location>
</feature>
<dbReference type="SUPFAM" id="SSF52172">
    <property type="entry name" value="CheY-like"/>
    <property type="match status" value="1"/>
</dbReference>
<dbReference type="Pfam" id="PF00072">
    <property type="entry name" value="Response_reg"/>
    <property type="match status" value="1"/>
</dbReference>
<dbReference type="InterPro" id="IPR004358">
    <property type="entry name" value="Sig_transdc_His_kin-like_C"/>
</dbReference>
<evidence type="ECO:0000259" key="14">
    <source>
        <dbReference type="PROSITE" id="PS50109"/>
    </source>
</evidence>
<dbReference type="CDD" id="cd17546">
    <property type="entry name" value="REC_hyHK_CKI1_RcsC-like"/>
    <property type="match status" value="1"/>
</dbReference>
<dbReference type="PRINTS" id="PR00344">
    <property type="entry name" value="BCTRLSENSOR"/>
</dbReference>
<evidence type="ECO:0000256" key="10">
    <source>
        <dbReference type="ARBA" id="ARBA00064003"/>
    </source>
</evidence>
<accession>A0A7W8DJ43</accession>
<comment type="caution">
    <text evidence="17">The sequence shown here is derived from an EMBL/GenBank/DDBJ whole genome shotgun (WGS) entry which is preliminary data.</text>
</comment>
<dbReference type="GO" id="GO:0016020">
    <property type="term" value="C:membrane"/>
    <property type="evidence" value="ECO:0007669"/>
    <property type="project" value="UniProtKB-SubCell"/>
</dbReference>
<evidence type="ECO:0000256" key="4">
    <source>
        <dbReference type="ARBA" id="ARBA00022553"/>
    </source>
</evidence>
<dbReference type="InterPro" id="IPR003594">
    <property type="entry name" value="HATPase_dom"/>
</dbReference>
<evidence type="ECO:0000256" key="8">
    <source>
        <dbReference type="ARBA" id="ARBA00022840"/>
    </source>
</evidence>
<evidence type="ECO:0000256" key="5">
    <source>
        <dbReference type="ARBA" id="ARBA00022679"/>
    </source>
</evidence>
<dbReference type="SMART" id="SM00388">
    <property type="entry name" value="HisKA"/>
    <property type="match status" value="1"/>
</dbReference>
<dbReference type="GO" id="GO:0000155">
    <property type="term" value="F:phosphorelay sensor kinase activity"/>
    <property type="evidence" value="ECO:0007669"/>
    <property type="project" value="InterPro"/>
</dbReference>
<dbReference type="Gene3D" id="3.40.50.2300">
    <property type="match status" value="1"/>
</dbReference>